<proteinExistence type="inferred from homology"/>
<dbReference type="GO" id="GO:0050178">
    <property type="term" value="F:phenylpyruvate tautomerase activity"/>
    <property type="evidence" value="ECO:0007669"/>
    <property type="project" value="UniProtKB-EC"/>
</dbReference>
<reference evidence="14" key="1">
    <citation type="journal article" date="2021" name="IMA Fungus">
        <title>Genomic characterization of three marine fungi, including Emericellopsis atlantica sp. nov. with signatures of a generalist lifestyle and marine biomass degradation.</title>
        <authorList>
            <person name="Hagestad O.C."/>
            <person name="Hou L."/>
            <person name="Andersen J.H."/>
            <person name="Hansen E.H."/>
            <person name="Altermark B."/>
            <person name="Li C."/>
            <person name="Kuhnert E."/>
            <person name="Cox R.J."/>
            <person name="Crous P.W."/>
            <person name="Spatafora J.W."/>
            <person name="Lail K."/>
            <person name="Amirebrahimi M."/>
            <person name="Lipzen A."/>
            <person name="Pangilinan J."/>
            <person name="Andreopoulos W."/>
            <person name="Hayes R.D."/>
            <person name="Ng V."/>
            <person name="Grigoriev I.V."/>
            <person name="Jackson S.A."/>
            <person name="Sutton T.D.S."/>
            <person name="Dobson A.D.W."/>
            <person name="Rama T."/>
        </authorList>
    </citation>
    <scope>NUCLEOTIDE SEQUENCE</scope>
    <source>
        <strain evidence="14">TRa018bII</strain>
    </source>
</reference>
<evidence type="ECO:0000256" key="9">
    <source>
        <dbReference type="ARBA" id="ARBA00039086"/>
    </source>
</evidence>
<feature type="region of interest" description="Disordered" evidence="13">
    <location>
        <begin position="236"/>
        <end position="318"/>
    </location>
</feature>
<comment type="similarity">
    <text evidence="2">Belongs to the MIF family.</text>
</comment>
<dbReference type="Pfam" id="PF01187">
    <property type="entry name" value="MIF"/>
    <property type="match status" value="1"/>
</dbReference>
<evidence type="ECO:0000256" key="6">
    <source>
        <dbReference type="ARBA" id="ARBA00036735"/>
    </source>
</evidence>
<comment type="subcellular location">
    <subcellularLocation>
        <location evidence="1">Secreted</location>
    </subcellularLocation>
</comment>
<evidence type="ECO:0000256" key="8">
    <source>
        <dbReference type="ARBA" id="ARBA00038932"/>
    </source>
</evidence>
<dbReference type="Gene3D" id="3.30.429.10">
    <property type="entry name" value="Macrophage Migration Inhibitory Factor"/>
    <property type="match status" value="1"/>
</dbReference>
<keyword evidence="4" id="KW-0964">Secreted</keyword>
<dbReference type="InterPro" id="IPR014347">
    <property type="entry name" value="Tautomerase/MIF_sf"/>
</dbReference>
<comment type="catalytic activity">
    <reaction evidence="7">
        <text>L-dopachrome = 5,6-dihydroxyindole-2-carboxylate</text>
        <dbReference type="Rhea" id="RHEA:13041"/>
        <dbReference type="ChEBI" id="CHEBI:16875"/>
        <dbReference type="ChEBI" id="CHEBI:57509"/>
        <dbReference type="EC" id="5.3.3.12"/>
    </reaction>
</comment>
<keyword evidence="15" id="KW-1185">Reference proteome</keyword>
<evidence type="ECO:0000256" key="7">
    <source>
        <dbReference type="ARBA" id="ARBA00036823"/>
    </source>
</evidence>
<evidence type="ECO:0000256" key="3">
    <source>
        <dbReference type="ARBA" id="ARBA00022514"/>
    </source>
</evidence>
<sequence>MPSIDSSSGRSSFAVVDQRTEGFSSPGQFPPSPADSSMAMNRDRSPRSSHSAANEEQRITREIYRGAPGDRAIFDENKTPEQRQLARKKSQYYHDVFAYREPVSSARERISRESMIIAEIKTNVIIGDEYTFITEISYALSSRYQRPESSIMVIIAHSSCLVLGGSFDPAYLMDITALQSQLQPVTNKRNSTLIAKVMEESLGVPPGRGIIKFIPIAEENLATDSKTVAGEIDELERESMEDGSGIQRAASRVSGKTRRQSMKAIRKLKSSSHLPTHTEQMTPPDSARVTSMDAIPPLPPTPSTKSFDGKAAKAQRMGRRKSFIASIFGKS</sequence>
<evidence type="ECO:0000256" key="11">
    <source>
        <dbReference type="ARBA" id="ARBA00041912"/>
    </source>
</evidence>
<dbReference type="OrthoDB" id="255819at2759"/>
<feature type="compositionally biased region" description="Basic residues" evidence="13">
    <location>
        <begin position="255"/>
        <end position="270"/>
    </location>
</feature>
<comment type="catalytic activity">
    <reaction evidence="6">
        <text>3-phenylpyruvate = enol-phenylpyruvate</text>
        <dbReference type="Rhea" id="RHEA:17097"/>
        <dbReference type="ChEBI" id="CHEBI:16815"/>
        <dbReference type="ChEBI" id="CHEBI:18005"/>
        <dbReference type="EC" id="5.3.2.1"/>
    </reaction>
</comment>
<dbReference type="EMBL" id="MU251360">
    <property type="protein sequence ID" value="KAG9239229.1"/>
    <property type="molecule type" value="Genomic_DNA"/>
</dbReference>
<keyword evidence="5" id="KW-0413">Isomerase</keyword>
<evidence type="ECO:0000256" key="4">
    <source>
        <dbReference type="ARBA" id="ARBA00022525"/>
    </source>
</evidence>
<feature type="compositionally biased region" description="Basic and acidic residues" evidence="13">
    <location>
        <begin position="53"/>
        <end position="64"/>
    </location>
</feature>
<dbReference type="PANTHER" id="PTHR11954:SF6">
    <property type="entry name" value="MACROPHAGE MIGRATION INHIBITORY FACTOR"/>
    <property type="match status" value="1"/>
</dbReference>
<dbReference type="Proteomes" id="UP000824998">
    <property type="component" value="Unassembled WGS sequence"/>
</dbReference>
<keyword evidence="3" id="KW-0202">Cytokine</keyword>
<evidence type="ECO:0000256" key="5">
    <source>
        <dbReference type="ARBA" id="ARBA00023235"/>
    </source>
</evidence>
<evidence type="ECO:0000256" key="13">
    <source>
        <dbReference type="SAM" id="MobiDB-lite"/>
    </source>
</evidence>
<dbReference type="AlphaFoldDB" id="A0A9P7YSX5"/>
<dbReference type="SUPFAM" id="SSF55331">
    <property type="entry name" value="Tautomerase/MIF"/>
    <property type="match status" value="1"/>
</dbReference>
<evidence type="ECO:0000313" key="15">
    <source>
        <dbReference type="Proteomes" id="UP000824998"/>
    </source>
</evidence>
<evidence type="ECO:0000256" key="1">
    <source>
        <dbReference type="ARBA" id="ARBA00004613"/>
    </source>
</evidence>
<dbReference type="GO" id="GO:0004167">
    <property type="term" value="F:dopachrome isomerase activity"/>
    <property type="evidence" value="ECO:0007669"/>
    <property type="project" value="UniProtKB-EC"/>
</dbReference>
<feature type="compositionally biased region" description="Polar residues" evidence="13">
    <location>
        <begin position="1"/>
        <end position="11"/>
    </location>
</feature>
<accession>A0A9P7YSX5</accession>
<feature type="region of interest" description="Disordered" evidence="13">
    <location>
        <begin position="1"/>
        <end position="81"/>
    </location>
</feature>
<protein>
    <recommendedName>
        <fullName evidence="12">L-dopachrome isomerase</fullName>
        <ecNumber evidence="9">5.3.2.1</ecNumber>
        <ecNumber evidence="8">5.3.3.12</ecNumber>
    </recommendedName>
    <alternativeName>
        <fullName evidence="10">L-dopachrome tautomerase</fullName>
    </alternativeName>
    <alternativeName>
        <fullName evidence="11">Phenylpyruvate tautomerase</fullName>
    </alternativeName>
</protein>
<comment type="caution">
    <text evidence="14">The sequence shown here is derived from an EMBL/GenBank/DDBJ whole genome shotgun (WGS) entry which is preliminary data.</text>
</comment>
<evidence type="ECO:0000256" key="12">
    <source>
        <dbReference type="ARBA" id="ARBA00042730"/>
    </source>
</evidence>
<organism evidence="14 15">
    <name type="scientific">Amylocarpus encephaloides</name>
    <dbReference type="NCBI Taxonomy" id="45428"/>
    <lineage>
        <taxon>Eukaryota</taxon>
        <taxon>Fungi</taxon>
        <taxon>Dikarya</taxon>
        <taxon>Ascomycota</taxon>
        <taxon>Pezizomycotina</taxon>
        <taxon>Leotiomycetes</taxon>
        <taxon>Helotiales</taxon>
        <taxon>Helotiales incertae sedis</taxon>
        <taxon>Amylocarpus</taxon>
    </lineage>
</organism>
<dbReference type="EC" id="5.3.2.1" evidence="9"/>
<feature type="compositionally biased region" description="Polar residues" evidence="13">
    <location>
        <begin position="271"/>
        <end position="283"/>
    </location>
</feature>
<name>A0A9P7YSX5_9HELO</name>
<evidence type="ECO:0000256" key="2">
    <source>
        <dbReference type="ARBA" id="ARBA00005851"/>
    </source>
</evidence>
<evidence type="ECO:0000256" key="10">
    <source>
        <dbReference type="ARBA" id="ARBA00041631"/>
    </source>
</evidence>
<dbReference type="EC" id="5.3.3.12" evidence="8"/>
<dbReference type="GO" id="GO:0005576">
    <property type="term" value="C:extracellular region"/>
    <property type="evidence" value="ECO:0007669"/>
    <property type="project" value="UniProtKB-SubCell"/>
</dbReference>
<gene>
    <name evidence="14" type="ORF">BJ875DRAFT_220179</name>
</gene>
<evidence type="ECO:0000313" key="14">
    <source>
        <dbReference type="EMBL" id="KAG9239229.1"/>
    </source>
</evidence>
<dbReference type="InterPro" id="IPR001398">
    <property type="entry name" value="Macrophage_inhib_fac"/>
</dbReference>
<dbReference type="PANTHER" id="PTHR11954">
    <property type="entry name" value="D-DOPACHROME DECARBOXYLASE"/>
    <property type="match status" value="1"/>
</dbReference>
<feature type="compositionally biased region" description="Basic and acidic residues" evidence="13">
    <location>
        <begin position="72"/>
        <end position="81"/>
    </location>
</feature>